<reference evidence="5" key="1">
    <citation type="journal article" date="2021" name="Nat. Commun.">
        <title>Genetic determinants of endophytism in the Arabidopsis root mycobiome.</title>
        <authorList>
            <person name="Mesny F."/>
            <person name="Miyauchi S."/>
            <person name="Thiergart T."/>
            <person name="Pickel B."/>
            <person name="Atanasova L."/>
            <person name="Karlsson M."/>
            <person name="Huettel B."/>
            <person name="Barry K.W."/>
            <person name="Haridas S."/>
            <person name="Chen C."/>
            <person name="Bauer D."/>
            <person name="Andreopoulos W."/>
            <person name="Pangilinan J."/>
            <person name="LaButti K."/>
            <person name="Riley R."/>
            <person name="Lipzen A."/>
            <person name="Clum A."/>
            <person name="Drula E."/>
            <person name="Henrissat B."/>
            <person name="Kohler A."/>
            <person name="Grigoriev I.V."/>
            <person name="Martin F.M."/>
            <person name="Hacquard S."/>
        </authorList>
    </citation>
    <scope>NUCLEOTIDE SEQUENCE</scope>
    <source>
        <strain evidence="5">MPI-CAGE-AT-0016</strain>
    </source>
</reference>
<keyword evidence="6" id="KW-1185">Reference proteome</keyword>
<gene>
    <name evidence="5" type="ORF">B0T11DRAFT_294072</name>
</gene>
<dbReference type="EMBL" id="JAGPXD010000001">
    <property type="protein sequence ID" value="KAH7376595.1"/>
    <property type="molecule type" value="Genomic_DNA"/>
</dbReference>
<feature type="domain" description="FAD/NAD(P)-binding" evidence="4">
    <location>
        <begin position="11"/>
        <end position="225"/>
    </location>
</feature>
<evidence type="ECO:0000259" key="4">
    <source>
        <dbReference type="Pfam" id="PF07992"/>
    </source>
</evidence>
<comment type="caution">
    <text evidence="5">The sequence shown here is derived from an EMBL/GenBank/DDBJ whole genome shotgun (WGS) entry which is preliminary data.</text>
</comment>
<dbReference type="InterPro" id="IPR036188">
    <property type="entry name" value="FAD/NAD-bd_sf"/>
</dbReference>
<dbReference type="GO" id="GO:0097237">
    <property type="term" value="P:cellular response to toxic substance"/>
    <property type="evidence" value="ECO:0007669"/>
    <property type="project" value="UniProtKB-ARBA"/>
</dbReference>
<evidence type="ECO:0000256" key="1">
    <source>
        <dbReference type="ARBA" id="ARBA00009333"/>
    </source>
</evidence>
<keyword evidence="2" id="KW-0285">Flavoprotein</keyword>
<keyword evidence="3" id="KW-0560">Oxidoreductase</keyword>
<dbReference type="SUPFAM" id="SSF51905">
    <property type="entry name" value="FAD/NAD(P)-binding domain"/>
    <property type="match status" value="1"/>
</dbReference>
<dbReference type="Pfam" id="PF07992">
    <property type="entry name" value="Pyr_redox_2"/>
    <property type="match status" value="1"/>
</dbReference>
<dbReference type="InterPro" id="IPR023753">
    <property type="entry name" value="FAD/NAD-binding_dom"/>
</dbReference>
<dbReference type="PRINTS" id="PR00469">
    <property type="entry name" value="PNDRDTASEII"/>
</dbReference>
<evidence type="ECO:0000313" key="5">
    <source>
        <dbReference type="EMBL" id="KAH7376595.1"/>
    </source>
</evidence>
<protein>
    <recommendedName>
        <fullName evidence="4">FAD/NAD(P)-binding domain-containing protein</fullName>
    </recommendedName>
</protein>
<dbReference type="Gene3D" id="3.50.50.60">
    <property type="entry name" value="FAD/NAD(P)-binding domain"/>
    <property type="match status" value="2"/>
</dbReference>
<proteinExistence type="inferred from homology"/>
<dbReference type="InterPro" id="IPR050097">
    <property type="entry name" value="Ferredoxin-NADP_redctase_2"/>
</dbReference>
<name>A0A8K0XAK3_9PEZI</name>
<organism evidence="5 6">
    <name type="scientific">Plectosphaerella cucumerina</name>
    <dbReference type="NCBI Taxonomy" id="40658"/>
    <lineage>
        <taxon>Eukaryota</taxon>
        <taxon>Fungi</taxon>
        <taxon>Dikarya</taxon>
        <taxon>Ascomycota</taxon>
        <taxon>Pezizomycotina</taxon>
        <taxon>Sordariomycetes</taxon>
        <taxon>Hypocreomycetidae</taxon>
        <taxon>Glomerellales</taxon>
        <taxon>Plectosphaerellaceae</taxon>
        <taxon>Plectosphaerella</taxon>
    </lineage>
</organism>
<accession>A0A8K0XAK3</accession>
<dbReference type="Proteomes" id="UP000813385">
    <property type="component" value="Unassembled WGS sequence"/>
</dbReference>
<dbReference type="PANTHER" id="PTHR48105">
    <property type="entry name" value="THIOREDOXIN REDUCTASE 1-RELATED-RELATED"/>
    <property type="match status" value="1"/>
</dbReference>
<evidence type="ECO:0000256" key="3">
    <source>
        <dbReference type="ARBA" id="ARBA00023002"/>
    </source>
</evidence>
<dbReference type="OrthoDB" id="10260355at2759"/>
<sequence>MANTTTPVLHDALIIGGGPAGLAAATALSRQLRPAILFDSGLYRNARASHMHNYLGFDHVPPAELRAKGRADLKARYNTTTFVDREVVSVAKTTTPGIFKAVDAEGAEYYGRRVVLATGVTDIMPDIPGFADCWGRVVFHCLFCHGFEERGAESAGVLMGGLGTTAAKAMHFAGMAGHLAKTITIYTNGDSAMTDEVVKMAPNPPYQVDPRAIARVEMLPGQEGIVLHFTTGPSATERFLSHAPRTRVNGPFAEQLGLEMTEGGDIKVTEPFQETSVKGVLATGDCSTPIKAVAVATAHSALAAAGIAGSLDQEPRPELALL</sequence>
<dbReference type="GO" id="GO:0016491">
    <property type="term" value="F:oxidoreductase activity"/>
    <property type="evidence" value="ECO:0007669"/>
    <property type="project" value="UniProtKB-KW"/>
</dbReference>
<evidence type="ECO:0000256" key="2">
    <source>
        <dbReference type="ARBA" id="ARBA00022630"/>
    </source>
</evidence>
<evidence type="ECO:0000313" key="6">
    <source>
        <dbReference type="Proteomes" id="UP000813385"/>
    </source>
</evidence>
<dbReference type="AlphaFoldDB" id="A0A8K0XAK3"/>
<dbReference type="PRINTS" id="PR00368">
    <property type="entry name" value="FADPNR"/>
</dbReference>
<comment type="similarity">
    <text evidence="1">Belongs to the class-II pyridine nucleotide-disulfide oxidoreductase family.</text>
</comment>